<dbReference type="Gene3D" id="3.40.50.300">
    <property type="entry name" value="P-loop containing nucleotide triphosphate hydrolases"/>
    <property type="match status" value="1"/>
</dbReference>
<dbReference type="SUPFAM" id="SSF52540">
    <property type="entry name" value="P-loop containing nucleoside triphosphate hydrolases"/>
    <property type="match status" value="1"/>
</dbReference>
<dbReference type="InterPro" id="IPR020568">
    <property type="entry name" value="Ribosomal_Su5_D2-typ_SF"/>
</dbReference>
<evidence type="ECO:0000259" key="4">
    <source>
        <dbReference type="SMART" id="SM00382"/>
    </source>
</evidence>
<dbReference type="InterPro" id="IPR000523">
    <property type="entry name" value="Mg_chelatse_chII-like_cat_dom"/>
</dbReference>
<organism evidence="5 6">
    <name type="scientific">Paenibacillus chartarius</name>
    <dbReference type="NCBI Taxonomy" id="747481"/>
    <lineage>
        <taxon>Bacteria</taxon>
        <taxon>Bacillati</taxon>
        <taxon>Bacillota</taxon>
        <taxon>Bacilli</taxon>
        <taxon>Bacillales</taxon>
        <taxon>Paenibacillaceae</taxon>
        <taxon>Paenibacillus</taxon>
    </lineage>
</organism>
<evidence type="ECO:0000313" key="5">
    <source>
        <dbReference type="EMBL" id="MFC0214321.1"/>
    </source>
</evidence>
<dbReference type="Proteomes" id="UP001589776">
    <property type="component" value="Unassembled WGS sequence"/>
</dbReference>
<dbReference type="InterPro" id="IPR025158">
    <property type="entry name" value="Mg_chelat-rel_C"/>
</dbReference>
<comment type="caution">
    <text evidence="5">The sequence shown here is derived from an EMBL/GenBank/DDBJ whole genome shotgun (WGS) entry which is preliminary data.</text>
</comment>
<dbReference type="PANTHER" id="PTHR32039:SF7">
    <property type="entry name" value="COMPETENCE PROTEIN COMM"/>
    <property type="match status" value="1"/>
</dbReference>
<dbReference type="PRINTS" id="PR01657">
    <property type="entry name" value="MCMFAMILY"/>
</dbReference>
<evidence type="ECO:0000313" key="6">
    <source>
        <dbReference type="Proteomes" id="UP001589776"/>
    </source>
</evidence>
<evidence type="ECO:0000256" key="3">
    <source>
        <dbReference type="ARBA" id="ARBA00022840"/>
    </source>
</evidence>
<dbReference type="InterPro" id="IPR045006">
    <property type="entry name" value="CHLI-like"/>
</dbReference>
<evidence type="ECO:0000256" key="1">
    <source>
        <dbReference type="ARBA" id="ARBA00006354"/>
    </source>
</evidence>
<keyword evidence="2" id="KW-0547">Nucleotide-binding</keyword>
<dbReference type="InterPro" id="IPR004482">
    <property type="entry name" value="Mg_chelat-rel"/>
</dbReference>
<feature type="domain" description="AAA+ ATPase" evidence="4">
    <location>
        <begin position="222"/>
        <end position="406"/>
    </location>
</feature>
<dbReference type="Gene3D" id="3.30.230.10">
    <property type="match status" value="1"/>
</dbReference>
<keyword evidence="3" id="KW-0067">ATP-binding</keyword>
<dbReference type="Pfam" id="PF13541">
    <property type="entry name" value="ChlI"/>
    <property type="match status" value="1"/>
</dbReference>
<protein>
    <submittedName>
        <fullName evidence="5">YifB family Mg chelatase-like AAA ATPase</fullName>
    </submittedName>
</protein>
<dbReference type="SMART" id="SM00382">
    <property type="entry name" value="AAA"/>
    <property type="match status" value="1"/>
</dbReference>
<dbReference type="SUPFAM" id="SSF54211">
    <property type="entry name" value="Ribosomal protein S5 domain 2-like"/>
    <property type="match status" value="1"/>
</dbReference>
<comment type="similarity">
    <text evidence="1">Belongs to the Mg-chelatase subunits D/I family. ComM subfamily.</text>
</comment>
<gene>
    <name evidence="5" type="ORF">ACFFK0_17970</name>
</gene>
<dbReference type="InterPro" id="IPR027417">
    <property type="entry name" value="P-loop_NTPase"/>
</dbReference>
<evidence type="ECO:0000256" key="2">
    <source>
        <dbReference type="ARBA" id="ARBA00022741"/>
    </source>
</evidence>
<dbReference type="CDD" id="cd00009">
    <property type="entry name" value="AAA"/>
    <property type="match status" value="1"/>
</dbReference>
<dbReference type="InterPro" id="IPR014721">
    <property type="entry name" value="Ribsml_uS5_D2-typ_fold_subgr"/>
</dbReference>
<dbReference type="NCBIfam" id="TIGR00368">
    <property type="entry name" value="YifB family Mg chelatase-like AAA ATPase"/>
    <property type="match status" value="1"/>
</dbReference>
<dbReference type="InterPro" id="IPR003593">
    <property type="entry name" value="AAA+_ATPase"/>
</dbReference>
<dbReference type="EMBL" id="JBHLWN010000071">
    <property type="protein sequence ID" value="MFC0214321.1"/>
    <property type="molecule type" value="Genomic_DNA"/>
</dbReference>
<accession>A0ABV6DNT8</accession>
<dbReference type="PANTHER" id="PTHR32039">
    <property type="entry name" value="MAGNESIUM-CHELATASE SUBUNIT CHLI"/>
    <property type="match status" value="1"/>
</dbReference>
<proteinExistence type="inferred from homology"/>
<reference evidence="5 6" key="1">
    <citation type="submission" date="2024-09" db="EMBL/GenBank/DDBJ databases">
        <authorList>
            <person name="Sun Q."/>
            <person name="Mori K."/>
        </authorList>
    </citation>
    <scope>NUCLEOTIDE SEQUENCE [LARGE SCALE GENOMIC DNA]</scope>
    <source>
        <strain evidence="5 6">CCM 7759</strain>
    </source>
</reference>
<dbReference type="RefSeq" id="WP_377471682.1">
    <property type="nucleotide sequence ID" value="NZ_JBHLWN010000071.1"/>
</dbReference>
<dbReference type="Pfam" id="PF01078">
    <property type="entry name" value="Mg_chelatase"/>
    <property type="match status" value="1"/>
</dbReference>
<dbReference type="InterPro" id="IPR001208">
    <property type="entry name" value="MCM_dom"/>
</dbReference>
<sequence length="522" mass="56419">MYGKMISACLHGIEGKLIQVEVDIASGLPHIALVGLPDTAVRESAERVRAAVRNSGFTFPMERITVNLAPADLRKEGSAFDLAIAAGILMTSGQIRGRWQEHCLLLGELALDGTIRPVPGVLSMVHKARLSGIPAVALPADNVDEARVIEGIRVYGLRHLRELALEDEAQLFAAGYGSAGMERDDERVSCRNRDPGVGFGEDYADVSGQLAAKRALMIAAAGMHNVLLIGPPGTGKTMLARRLPTIMPELGEEEALEVTKLYSVSGKLGSGTGLIRERPFRAPHHSISPAGLVGGGGVPKPGEASLAHRGVLFLDELPEFARAVLEGLRQPLEDRFITIGRARAVYTYPAQFLLAASMNPCPCGYYGSTGEPGCSCSAIKVQQYRARVSGPLLDRIDLHVDVPKPEYRWFHGENGPRLSSAEMNAGVQSARLRQLQRYAGTGLLYNAELSGALLRIHCRLDPDSEGLLKKSFEAYGLSARAHDRVLKIARTIADLEGSEQIELPHVAEALQYRSLDRKQACY</sequence>
<keyword evidence="6" id="KW-1185">Reference proteome</keyword>
<dbReference type="Pfam" id="PF13335">
    <property type="entry name" value="Mg_chelatase_C"/>
    <property type="match status" value="1"/>
</dbReference>
<name>A0ABV6DNT8_9BACL</name>